<reference evidence="2 3" key="1">
    <citation type="submission" date="2019-04" db="EMBL/GenBank/DDBJ databases">
        <title>An improved genome assembly and genetic linkage map for asparagus bean, Vigna unguiculata ssp. sesquipedialis.</title>
        <authorList>
            <person name="Xia Q."/>
            <person name="Zhang R."/>
            <person name="Dong Y."/>
        </authorList>
    </citation>
    <scope>NUCLEOTIDE SEQUENCE [LARGE SCALE GENOMIC DNA]</scope>
    <source>
        <tissue evidence="2">Leaf</tissue>
    </source>
</reference>
<gene>
    <name evidence="2" type="ORF">DEO72_LG6g1547</name>
</gene>
<feature type="region of interest" description="Disordered" evidence="1">
    <location>
        <begin position="51"/>
        <end position="99"/>
    </location>
</feature>
<evidence type="ECO:0000256" key="1">
    <source>
        <dbReference type="SAM" id="MobiDB-lite"/>
    </source>
</evidence>
<dbReference type="AlphaFoldDB" id="A0A4D6M7F2"/>
<evidence type="ECO:0000313" key="2">
    <source>
        <dbReference type="EMBL" id="QCD96837.1"/>
    </source>
</evidence>
<evidence type="ECO:0000313" key="3">
    <source>
        <dbReference type="Proteomes" id="UP000501690"/>
    </source>
</evidence>
<dbReference type="EMBL" id="CP039350">
    <property type="protein sequence ID" value="QCD96837.1"/>
    <property type="molecule type" value="Genomic_DNA"/>
</dbReference>
<feature type="compositionally biased region" description="Low complexity" evidence="1">
    <location>
        <begin position="66"/>
        <end position="80"/>
    </location>
</feature>
<dbReference type="Proteomes" id="UP000501690">
    <property type="component" value="Linkage Group LG6"/>
</dbReference>
<feature type="region of interest" description="Disordered" evidence="1">
    <location>
        <begin position="219"/>
        <end position="252"/>
    </location>
</feature>
<organism evidence="2 3">
    <name type="scientific">Vigna unguiculata</name>
    <name type="common">Cowpea</name>
    <dbReference type="NCBI Taxonomy" id="3917"/>
    <lineage>
        <taxon>Eukaryota</taxon>
        <taxon>Viridiplantae</taxon>
        <taxon>Streptophyta</taxon>
        <taxon>Embryophyta</taxon>
        <taxon>Tracheophyta</taxon>
        <taxon>Spermatophyta</taxon>
        <taxon>Magnoliopsida</taxon>
        <taxon>eudicotyledons</taxon>
        <taxon>Gunneridae</taxon>
        <taxon>Pentapetalae</taxon>
        <taxon>rosids</taxon>
        <taxon>fabids</taxon>
        <taxon>Fabales</taxon>
        <taxon>Fabaceae</taxon>
        <taxon>Papilionoideae</taxon>
        <taxon>50 kb inversion clade</taxon>
        <taxon>NPAAA clade</taxon>
        <taxon>indigoferoid/millettioid clade</taxon>
        <taxon>Phaseoleae</taxon>
        <taxon>Vigna</taxon>
    </lineage>
</organism>
<accession>A0A4D6M7F2</accession>
<protein>
    <submittedName>
        <fullName evidence="2">Uncharacterized protein</fullName>
    </submittedName>
</protein>
<proteinExistence type="predicted"/>
<name>A0A4D6M7F2_VIGUN</name>
<sequence length="400" mass="44824">MSFLRSATKPHQIHLQHHLLPCTAYTIIAKHKQIGEYLKVSCCHTYRPQPIEHSTTEEGNLSGPIRTGHNQHTHTGNTRQPELNSRVSRVHPPSRAQLEECHVLNPYPELNSRNATCLTPIPSSTKGYVPSSTQGTAASRPLRYLRSLADHAHHSKHNTNLLQQNRLAGDTYHQALPLPDCLAGDTYHQALSALVFTATIIITWRDFLYRQAPRALSTTEEGNLSGPIRTGHNQHTHTGNTRQPELNSRVSRVHPPSRAQLEECHVLNPYPELNSRNATCLTPIPSSTKGYVPSSTQGTAASRPLRYLRSLADHAHHSKHNTNLLQQNRLAGDTYHQALPLPDCLAGDTYHQALSALVFTATIIITWRDFLYRQAPRALLTAKRIIAFWNFPNSFLHCVN</sequence>
<keyword evidence="3" id="KW-1185">Reference proteome</keyword>
<feature type="compositionally biased region" description="Low complexity" evidence="1">
    <location>
        <begin position="229"/>
        <end position="243"/>
    </location>
</feature>